<dbReference type="Gene3D" id="1.10.260.40">
    <property type="entry name" value="lambda repressor-like DNA-binding domains"/>
    <property type="match status" value="1"/>
</dbReference>
<dbReference type="InterPro" id="IPR010982">
    <property type="entry name" value="Lambda_DNA-bd_dom_sf"/>
</dbReference>
<evidence type="ECO:0000259" key="1">
    <source>
        <dbReference type="PROSITE" id="PS50943"/>
    </source>
</evidence>
<dbReference type="Proteomes" id="UP000767334">
    <property type="component" value="Unassembled WGS sequence"/>
</dbReference>
<accession>A0ABS2FKI2</accession>
<dbReference type="InterPro" id="IPR001387">
    <property type="entry name" value="Cro/C1-type_HTH"/>
</dbReference>
<reference evidence="2 3" key="1">
    <citation type="journal article" date="2021" name="Sci. Rep.">
        <title>The distribution of antibiotic resistance genes in chicken gut microbiota commensals.</title>
        <authorList>
            <person name="Juricova H."/>
            <person name="Matiasovicova J."/>
            <person name="Kubasova T."/>
            <person name="Cejkova D."/>
            <person name="Rychlik I."/>
        </authorList>
    </citation>
    <scope>NUCLEOTIDE SEQUENCE [LARGE SCALE GENOMIC DNA]</scope>
    <source>
        <strain evidence="2 3">An435</strain>
    </source>
</reference>
<keyword evidence="3" id="KW-1185">Reference proteome</keyword>
<dbReference type="SUPFAM" id="SSF47413">
    <property type="entry name" value="lambda repressor-like DNA-binding domains"/>
    <property type="match status" value="1"/>
</dbReference>
<protein>
    <submittedName>
        <fullName evidence="2">Helix-turn-helix transcriptional regulator</fullName>
    </submittedName>
</protein>
<name>A0ABS2FKI2_9CLOT</name>
<organism evidence="2 3">
    <name type="scientific">Clostridium saudiense</name>
    <dbReference type="NCBI Taxonomy" id="1414720"/>
    <lineage>
        <taxon>Bacteria</taxon>
        <taxon>Bacillati</taxon>
        <taxon>Bacillota</taxon>
        <taxon>Clostridia</taxon>
        <taxon>Eubacteriales</taxon>
        <taxon>Clostridiaceae</taxon>
        <taxon>Clostridium</taxon>
    </lineage>
</organism>
<sequence>MLKFGEYIKSKRLEKGISLRELASKVGISPSYMSDIEKGRRNAPNKEKVDKIAEALFYSEEEINELYDLAGESKNSIASDLSSYVMESNDVKYFLRTTKNKNDDNLMDDITYVLNNENIQNIVRAIREGNYTEDELKFLLKLIKK</sequence>
<evidence type="ECO:0000313" key="2">
    <source>
        <dbReference type="EMBL" id="MBM6820806.1"/>
    </source>
</evidence>
<feature type="domain" description="HTH cro/C1-type" evidence="1">
    <location>
        <begin position="8"/>
        <end position="63"/>
    </location>
</feature>
<dbReference type="PROSITE" id="PS50943">
    <property type="entry name" value="HTH_CROC1"/>
    <property type="match status" value="1"/>
</dbReference>
<dbReference type="CDD" id="cd00093">
    <property type="entry name" value="HTH_XRE"/>
    <property type="match status" value="1"/>
</dbReference>
<gene>
    <name evidence="2" type="ORF">H6A19_15930</name>
</gene>
<proteinExistence type="predicted"/>
<evidence type="ECO:0000313" key="3">
    <source>
        <dbReference type="Proteomes" id="UP000767334"/>
    </source>
</evidence>
<dbReference type="Pfam" id="PF01381">
    <property type="entry name" value="HTH_3"/>
    <property type="match status" value="1"/>
</dbReference>
<comment type="caution">
    <text evidence="2">The sequence shown here is derived from an EMBL/GenBank/DDBJ whole genome shotgun (WGS) entry which is preliminary data.</text>
</comment>
<dbReference type="EMBL" id="JACJLL010000170">
    <property type="protein sequence ID" value="MBM6820806.1"/>
    <property type="molecule type" value="Genomic_DNA"/>
</dbReference>
<dbReference type="SMART" id="SM00530">
    <property type="entry name" value="HTH_XRE"/>
    <property type="match status" value="1"/>
</dbReference>